<dbReference type="InterPro" id="IPR011010">
    <property type="entry name" value="DNA_brk_join_enz"/>
</dbReference>
<dbReference type="CDD" id="cd01185">
    <property type="entry name" value="INTN1_C_like"/>
    <property type="match status" value="1"/>
</dbReference>
<dbReference type="InterPro" id="IPR050090">
    <property type="entry name" value="Tyrosine_recombinase_XerCD"/>
</dbReference>
<dbReference type="PANTHER" id="PTHR30349:SF64">
    <property type="entry name" value="PROPHAGE INTEGRASE INTD-RELATED"/>
    <property type="match status" value="1"/>
</dbReference>
<evidence type="ECO:0000259" key="4">
    <source>
        <dbReference type="PROSITE" id="PS51898"/>
    </source>
</evidence>
<keyword evidence="2" id="KW-0238">DNA-binding</keyword>
<organism evidence="5 6">
    <name type="scientific">Flaviramulus aquimarinus</name>
    <dbReference type="NCBI Taxonomy" id="1170456"/>
    <lineage>
        <taxon>Bacteria</taxon>
        <taxon>Pseudomonadati</taxon>
        <taxon>Bacteroidota</taxon>
        <taxon>Flavobacteriia</taxon>
        <taxon>Flavobacteriales</taxon>
        <taxon>Flavobacteriaceae</taxon>
        <taxon>Flaviramulus</taxon>
    </lineage>
</organism>
<dbReference type="Pfam" id="PF13102">
    <property type="entry name" value="Phage_int_SAM_5"/>
    <property type="match status" value="1"/>
</dbReference>
<dbReference type="Proteomes" id="UP001500433">
    <property type="component" value="Unassembled WGS sequence"/>
</dbReference>
<accession>A0ABP9EZY9</accession>
<sequence>MKLNILFIVSKTKLNKKGKCPIRCRLTYNKIRHHFATGQFVNPKHWNSKQQCVDPPEPNADILNSQLSLIKTKINRAFLMLQVKEEGFNVDDIYSLYKGVKTQKEYNVVEFFERYLKRLKTLVGIDIKQVTYNKFEYIKNDVKRFVKWKFKTNDIRLKKLESNFITELEYYYKTQQKLKQITINKKIKRFRKVVRVAVAENYLAKDPFILFKTKTVRTEIVFLSPEELGSLEQHKFTQTRLQFIKDLFVFSCYTGLPYRELMNLAHDNVVKGFDGNLWIKMRREKTSKELSIPLLPKALEIMEQYKSDDSFIFPRISNPRYNSYLKEVAVIVGIDKNLTTHIARKTFASTVLLYNDVPMEIVSELLGHSNVKITQDSYGKVVQRKISLEMERLDGKFKNT</sequence>
<keyword evidence="3" id="KW-0233">DNA recombination</keyword>
<dbReference type="InterPro" id="IPR002104">
    <property type="entry name" value="Integrase_catalytic"/>
</dbReference>
<comment type="similarity">
    <text evidence="1">Belongs to the 'phage' integrase family.</text>
</comment>
<dbReference type="InterPro" id="IPR035386">
    <property type="entry name" value="Arm-DNA-bind_5"/>
</dbReference>
<evidence type="ECO:0000313" key="6">
    <source>
        <dbReference type="Proteomes" id="UP001500433"/>
    </source>
</evidence>
<dbReference type="Pfam" id="PF17293">
    <property type="entry name" value="Arm-DNA-bind_5"/>
    <property type="match status" value="1"/>
</dbReference>
<dbReference type="PROSITE" id="PS51898">
    <property type="entry name" value="TYR_RECOMBINASE"/>
    <property type="match status" value="1"/>
</dbReference>
<dbReference type="EMBL" id="BAABJH010000001">
    <property type="protein sequence ID" value="GAA4890302.1"/>
    <property type="molecule type" value="Genomic_DNA"/>
</dbReference>
<evidence type="ECO:0000313" key="5">
    <source>
        <dbReference type="EMBL" id="GAA4890302.1"/>
    </source>
</evidence>
<dbReference type="InterPro" id="IPR025269">
    <property type="entry name" value="SAM-like_dom"/>
</dbReference>
<evidence type="ECO:0000256" key="1">
    <source>
        <dbReference type="ARBA" id="ARBA00008857"/>
    </source>
</evidence>
<reference evidence="6" key="1">
    <citation type="journal article" date="2019" name="Int. J. Syst. Evol. Microbiol.">
        <title>The Global Catalogue of Microorganisms (GCM) 10K type strain sequencing project: providing services to taxonomists for standard genome sequencing and annotation.</title>
        <authorList>
            <consortium name="The Broad Institute Genomics Platform"/>
            <consortium name="The Broad Institute Genome Sequencing Center for Infectious Disease"/>
            <person name="Wu L."/>
            <person name="Ma J."/>
        </authorList>
    </citation>
    <scope>NUCLEOTIDE SEQUENCE [LARGE SCALE GENOMIC DNA]</scope>
    <source>
        <strain evidence="6">JCM 18274</strain>
    </source>
</reference>
<dbReference type="Gene3D" id="1.10.150.130">
    <property type="match status" value="1"/>
</dbReference>
<dbReference type="SUPFAM" id="SSF56349">
    <property type="entry name" value="DNA breaking-rejoining enzymes"/>
    <property type="match status" value="1"/>
</dbReference>
<dbReference type="Gene3D" id="1.10.443.10">
    <property type="entry name" value="Intergrase catalytic core"/>
    <property type="match status" value="1"/>
</dbReference>
<name>A0ABP9EZY9_9FLAO</name>
<dbReference type="RefSeq" id="WP_345273268.1">
    <property type="nucleotide sequence ID" value="NZ_BAABJH010000001.1"/>
</dbReference>
<evidence type="ECO:0000256" key="3">
    <source>
        <dbReference type="ARBA" id="ARBA00023172"/>
    </source>
</evidence>
<dbReference type="InterPro" id="IPR010998">
    <property type="entry name" value="Integrase_recombinase_N"/>
</dbReference>
<dbReference type="Pfam" id="PF00589">
    <property type="entry name" value="Phage_integrase"/>
    <property type="match status" value="1"/>
</dbReference>
<evidence type="ECO:0000256" key="2">
    <source>
        <dbReference type="ARBA" id="ARBA00023125"/>
    </source>
</evidence>
<protein>
    <submittedName>
        <fullName evidence="5">Site-specific integrase</fullName>
    </submittedName>
</protein>
<gene>
    <name evidence="5" type="ORF">GCM10023311_13120</name>
</gene>
<feature type="domain" description="Tyr recombinase" evidence="4">
    <location>
        <begin position="218"/>
        <end position="393"/>
    </location>
</feature>
<proteinExistence type="inferred from homology"/>
<dbReference type="InterPro" id="IPR013762">
    <property type="entry name" value="Integrase-like_cat_sf"/>
</dbReference>
<comment type="caution">
    <text evidence="5">The sequence shown here is derived from an EMBL/GenBank/DDBJ whole genome shotgun (WGS) entry which is preliminary data.</text>
</comment>
<dbReference type="PANTHER" id="PTHR30349">
    <property type="entry name" value="PHAGE INTEGRASE-RELATED"/>
    <property type="match status" value="1"/>
</dbReference>
<keyword evidence="6" id="KW-1185">Reference proteome</keyword>